<sequence length="191" mass="20754">MEEPMKSLLIKGSLVLALAAVFGMPNASAAPLVAVEPTVAVVDGNHAAIVGANGLLNAFIQNHPTAVITEIAFDADGGQIKYEVEGVDESGKYELTYIYATNQIFEKREGDYHKSLKKKSFDPREILPPAAVVNFAYAQTQDKATSLNEWSVHHEKGKIIYKVTFGTEGDKEVDVRIDAINGTLLSVKFDD</sequence>
<dbReference type="EMBL" id="PPCX01000009">
    <property type="protein sequence ID" value="PQL12572.1"/>
    <property type="molecule type" value="Genomic_DNA"/>
</dbReference>
<name>A0ABX5BXX8_9FIRM</name>
<comment type="caution">
    <text evidence="2">The sequence shown here is derived from an EMBL/GenBank/DDBJ whole genome shotgun (WGS) entry which is preliminary data.</text>
</comment>
<accession>A0ABX5BXX8</accession>
<keyword evidence="3" id="KW-1185">Reference proteome</keyword>
<evidence type="ECO:0000313" key="3">
    <source>
        <dbReference type="Proteomes" id="UP000238774"/>
    </source>
</evidence>
<reference evidence="2 3" key="1">
    <citation type="submission" date="2018-01" db="EMBL/GenBank/DDBJ databases">
        <title>Draft genome sequences of clinical isolates and type strains of oral Veillonella including Veillonella infantum sp., nov.</title>
        <authorList>
            <person name="Mashima I."/>
            <person name="Liao Y.-C."/>
            <person name="Sabharwal A."/>
            <person name="Haase E.M."/>
            <person name="Nakazawa F."/>
            <person name="Scannapieco F.A."/>
        </authorList>
    </citation>
    <scope>NUCLEOTIDE SEQUENCE [LARGE SCALE GENOMIC DNA]</scope>
    <source>
        <strain evidence="2 3">JCM 15642</strain>
    </source>
</reference>
<evidence type="ECO:0000256" key="1">
    <source>
        <dbReference type="SAM" id="SignalP"/>
    </source>
</evidence>
<feature type="signal peptide" evidence="1">
    <location>
        <begin position="1"/>
        <end position="29"/>
    </location>
</feature>
<proteinExistence type="predicted"/>
<evidence type="ECO:0000313" key="2">
    <source>
        <dbReference type="EMBL" id="PQL12572.1"/>
    </source>
</evidence>
<dbReference type="Proteomes" id="UP000238774">
    <property type="component" value="Unassembled WGS sequence"/>
</dbReference>
<feature type="chain" id="PRO_5045225756" evidence="1">
    <location>
        <begin position="30"/>
        <end position="191"/>
    </location>
</feature>
<protein>
    <submittedName>
        <fullName evidence="2">Peptidase</fullName>
    </submittedName>
</protein>
<dbReference type="Gene3D" id="3.10.450.40">
    <property type="match status" value="2"/>
</dbReference>
<keyword evidence="1" id="KW-0732">Signal</keyword>
<gene>
    <name evidence="2" type="ORF">VRHSUH09_04895</name>
</gene>
<organism evidence="2 3">
    <name type="scientific">Veillonella rogosae JCM 15642</name>
    <dbReference type="NCBI Taxonomy" id="1298595"/>
    <lineage>
        <taxon>Bacteria</taxon>
        <taxon>Bacillati</taxon>
        <taxon>Bacillota</taxon>
        <taxon>Negativicutes</taxon>
        <taxon>Veillonellales</taxon>
        <taxon>Veillonellaceae</taxon>
        <taxon>Veillonella</taxon>
    </lineage>
</organism>